<evidence type="ECO:0000256" key="1">
    <source>
        <dbReference type="SAM" id="Phobius"/>
    </source>
</evidence>
<feature type="transmembrane region" description="Helical" evidence="1">
    <location>
        <begin position="76"/>
        <end position="96"/>
    </location>
</feature>
<keyword evidence="1" id="KW-1133">Transmembrane helix</keyword>
<organism evidence="2 3">
    <name type="scientific">Pseudoprevotella muciniphila</name>
    <dbReference type="NCBI Taxonomy" id="2133944"/>
    <lineage>
        <taxon>Bacteria</taxon>
        <taxon>Pseudomonadati</taxon>
        <taxon>Bacteroidota</taxon>
        <taxon>Bacteroidia</taxon>
        <taxon>Bacteroidales</taxon>
        <taxon>Prevotellaceae</taxon>
        <taxon>Pseudoprevotella</taxon>
    </lineage>
</organism>
<dbReference type="RefSeq" id="WP_111898939.1">
    <property type="nucleotide sequence ID" value="NZ_CP033459.1"/>
</dbReference>
<keyword evidence="3" id="KW-1185">Reference proteome</keyword>
<keyword evidence="1" id="KW-0472">Membrane</keyword>
<dbReference type="Proteomes" id="UP000249375">
    <property type="component" value="Chromosome"/>
</dbReference>
<name>A0A5P8E4Y4_9BACT</name>
<dbReference type="KEGG" id="alq:C7Y71_002455"/>
<dbReference type="OrthoDB" id="1093399at2"/>
<proteinExistence type="predicted"/>
<evidence type="ECO:0000313" key="2">
    <source>
        <dbReference type="EMBL" id="QFQ11978.1"/>
    </source>
</evidence>
<dbReference type="InterPro" id="IPR009937">
    <property type="entry name" value="Phage_holin_3_6"/>
</dbReference>
<dbReference type="EMBL" id="CP033459">
    <property type="protein sequence ID" value="QFQ11978.1"/>
    <property type="molecule type" value="Genomic_DNA"/>
</dbReference>
<feature type="transmembrane region" description="Helical" evidence="1">
    <location>
        <begin position="40"/>
        <end position="70"/>
    </location>
</feature>
<reference evidence="2 3" key="1">
    <citation type="submission" date="2018-11" db="EMBL/GenBank/DDBJ databases">
        <authorList>
            <person name="Na S.W."/>
            <person name="Baik M."/>
        </authorList>
    </citation>
    <scope>NUCLEOTIDE SEQUENCE [LARGE SCALE GENOMIC DNA]</scope>
    <source>
        <strain evidence="2 3">E39</strain>
    </source>
</reference>
<evidence type="ECO:0008006" key="4">
    <source>
        <dbReference type="Google" id="ProtNLM"/>
    </source>
</evidence>
<keyword evidence="1" id="KW-0812">Transmembrane</keyword>
<dbReference type="Pfam" id="PF07332">
    <property type="entry name" value="Phage_holin_3_6"/>
    <property type="match status" value="1"/>
</dbReference>
<sequence length="131" mass="14644">MFSSDHNVSSLKELLSETKEYVELQADYARVDLTGRLTKLFSAIILFAVLLLLALIVVLALTCCLAFWLAPHMGGLTATFAIIAGIYFIVMVWIFACRRKIITLRVSRFIGKILLSKDISLSKKTSDNTNK</sequence>
<gene>
    <name evidence="2" type="ORF">C7Y71_002455</name>
</gene>
<accession>A0A5P8E4Y4</accession>
<dbReference type="AlphaFoldDB" id="A0A5P8E4Y4"/>
<evidence type="ECO:0000313" key="3">
    <source>
        <dbReference type="Proteomes" id="UP000249375"/>
    </source>
</evidence>
<protein>
    <recommendedName>
        <fullName evidence="4">Phage holin family protein</fullName>
    </recommendedName>
</protein>